<evidence type="ECO:0000313" key="3">
    <source>
        <dbReference type="Proteomes" id="UP000000238"/>
    </source>
</evidence>
<dbReference type="PANTHER" id="PTHR38444">
    <property type="entry name" value="ENTEROBACTIN BIOSYNTHESIS PROTEIN YBDZ"/>
    <property type="match status" value="1"/>
</dbReference>
<protein>
    <submittedName>
        <fullName evidence="2">Uncharacterized protein conserved in bacteria</fullName>
    </submittedName>
</protein>
<dbReference type="InterPro" id="IPR037407">
    <property type="entry name" value="MLP_fam"/>
</dbReference>
<evidence type="ECO:0000259" key="1">
    <source>
        <dbReference type="SMART" id="SM00923"/>
    </source>
</evidence>
<dbReference type="EMBL" id="CP000155">
    <property type="protein sequence ID" value="ABC30551.1"/>
    <property type="molecule type" value="Genomic_DNA"/>
</dbReference>
<evidence type="ECO:0000313" key="2">
    <source>
        <dbReference type="EMBL" id="ABC30551.1"/>
    </source>
</evidence>
<dbReference type="SMART" id="SM00923">
    <property type="entry name" value="MbtH"/>
    <property type="match status" value="1"/>
</dbReference>
<gene>
    <name evidence="2" type="ordered locus">HCH_03820</name>
</gene>
<feature type="domain" description="MbtH-like" evidence="1">
    <location>
        <begin position="7"/>
        <end position="57"/>
    </location>
</feature>
<keyword evidence="3" id="KW-1185">Reference proteome</keyword>
<accession>Q2SFM3</accession>
<dbReference type="KEGG" id="hch:HCH_03820"/>
<dbReference type="Proteomes" id="UP000000238">
    <property type="component" value="Chromosome"/>
</dbReference>
<reference evidence="2 3" key="1">
    <citation type="journal article" date="2005" name="Nucleic Acids Res.">
        <title>Genomic blueprint of Hahella chejuensis, a marine microbe producing an algicidal agent.</title>
        <authorList>
            <person name="Jeong H."/>
            <person name="Yim J.H."/>
            <person name="Lee C."/>
            <person name="Choi S.-H."/>
            <person name="Park Y.K."/>
            <person name="Yoon S.H."/>
            <person name="Hur C.-G."/>
            <person name="Kang H.-Y."/>
            <person name="Kim D."/>
            <person name="Lee H.H."/>
            <person name="Park K.H."/>
            <person name="Park S.-H."/>
            <person name="Park H.-S."/>
            <person name="Lee H.K."/>
            <person name="Oh T.K."/>
            <person name="Kim J.F."/>
        </authorList>
    </citation>
    <scope>NUCLEOTIDE SEQUENCE [LARGE SCALE GENOMIC DNA]</scope>
    <source>
        <strain evidence="2 3">KCTC 2396</strain>
    </source>
</reference>
<dbReference type="GO" id="GO:0005829">
    <property type="term" value="C:cytosol"/>
    <property type="evidence" value="ECO:0007669"/>
    <property type="project" value="TreeGrafter"/>
</dbReference>
<dbReference type="RefSeq" id="WP_011397618.1">
    <property type="nucleotide sequence ID" value="NC_007645.1"/>
</dbReference>
<dbReference type="GO" id="GO:0019290">
    <property type="term" value="P:siderophore biosynthetic process"/>
    <property type="evidence" value="ECO:0007669"/>
    <property type="project" value="TreeGrafter"/>
</dbReference>
<dbReference type="AlphaFoldDB" id="Q2SFM3"/>
<organism evidence="2 3">
    <name type="scientific">Hahella chejuensis (strain KCTC 2396)</name>
    <dbReference type="NCBI Taxonomy" id="349521"/>
    <lineage>
        <taxon>Bacteria</taxon>
        <taxon>Pseudomonadati</taxon>
        <taxon>Pseudomonadota</taxon>
        <taxon>Gammaproteobacteria</taxon>
        <taxon>Oceanospirillales</taxon>
        <taxon>Hahellaceae</taxon>
        <taxon>Hahella</taxon>
    </lineage>
</organism>
<sequence>MNTEQPNPFDDESLPFLVLINSRGQYSLWPQITSVPPGWRNVLGPARRAECIHYIEQNWTDIRPRLPAHPADK</sequence>
<dbReference type="OrthoDB" id="7584480at2"/>
<name>Q2SFM3_HAHCH</name>
<dbReference type="InterPro" id="IPR005153">
    <property type="entry name" value="MbtH-like_dom"/>
</dbReference>
<dbReference type="InterPro" id="IPR038020">
    <property type="entry name" value="MbtH-like_sf"/>
</dbReference>
<dbReference type="Pfam" id="PF03621">
    <property type="entry name" value="MbtH"/>
    <property type="match status" value="1"/>
</dbReference>
<dbReference type="HOGENOM" id="CLU_181321_1_0_6"/>
<dbReference type="PANTHER" id="PTHR38444:SF1">
    <property type="entry name" value="ENTEROBACTIN BIOSYNTHESIS PROTEIN YBDZ"/>
    <property type="match status" value="1"/>
</dbReference>
<dbReference type="SUPFAM" id="SSF160582">
    <property type="entry name" value="MbtH-like"/>
    <property type="match status" value="1"/>
</dbReference>
<dbReference type="eggNOG" id="COG3251">
    <property type="taxonomic scope" value="Bacteria"/>
</dbReference>
<dbReference type="Gene3D" id="3.90.820.10">
    <property type="entry name" value="Structural Genomics, Unknown Function 30-nov-00 1gh9 Mol_id"/>
    <property type="match status" value="1"/>
</dbReference>
<dbReference type="STRING" id="349521.HCH_03820"/>
<proteinExistence type="predicted"/>